<dbReference type="PROSITE" id="PS51257">
    <property type="entry name" value="PROKAR_LIPOPROTEIN"/>
    <property type="match status" value="1"/>
</dbReference>
<dbReference type="EMBL" id="DPBP01000005">
    <property type="protein sequence ID" value="HCE16488.1"/>
    <property type="molecule type" value="Genomic_DNA"/>
</dbReference>
<feature type="compositionally biased region" description="Low complexity" evidence="1">
    <location>
        <begin position="27"/>
        <end position="52"/>
    </location>
</feature>
<dbReference type="InterPro" id="IPR006059">
    <property type="entry name" value="SBP"/>
</dbReference>
<dbReference type="OrthoDB" id="354506at2"/>
<evidence type="ECO:0000259" key="3">
    <source>
        <dbReference type="Pfam" id="PF12010"/>
    </source>
</evidence>
<evidence type="ECO:0000256" key="1">
    <source>
        <dbReference type="SAM" id="MobiDB-lite"/>
    </source>
</evidence>
<dbReference type="PANTHER" id="PTHR43649:SF17">
    <property type="entry name" value="ABC TRANSPORTER SOLUTE BINDING PROTEIN-SUGAR TRANSPORT"/>
    <property type="match status" value="1"/>
</dbReference>
<evidence type="ECO:0000256" key="2">
    <source>
        <dbReference type="SAM" id="SignalP"/>
    </source>
</evidence>
<dbReference type="Pfam" id="PF12010">
    <property type="entry name" value="DUF3502"/>
    <property type="match status" value="1"/>
</dbReference>
<dbReference type="Proteomes" id="UP000264141">
    <property type="component" value="Unassembled WGS sequence"/>
</dbReference>
<dbReference type="STRING" id="229919.GCA_001050195_03073"/>
<dbReference type="RefSeq" id="WP_062195680.1">
    <property type="nucleotide sequence ID" value="NZ_DF967965.1"/>
</dbReference>
<feature type="signal peptide" evidence="2">
    <location>
        <begin position="1"/>
        <end position="27"/>
    </location>
</feature>
<dbReference type="InterPro" id="IPR022627">
    <property type="entry name" value="DUF3502"/>
</dbReference>
<dbReference type="PANTHER" id="PTHR43649">
    <property type="entry name" value="ARABINOSE-BINDING PROTEIN-RELATED"/>
    <property type="match status" value="1"/>
</dbReference>
<feature type="chain" id="PRO_5017707626" evidence="2">
    <location>
        <begin position="28"/>
        <end position="539"/>
    </location>
</feature>
<dbReference type="SUPFAM" id="SSF53850">
    <property type="entry name" value="Periplasmic binding protein-like II"/>
    <property type="match status" value="1"/>
</dbReference>
<reference evidence="4 5" key="1">
    <citation type="journal article" date="2018" name="Nat. Biotechnol.">
        <title>A standardized bacterial taxonomy based on genome phylogeny substantially revises the tree of life.</title>
        <authorList>
            <person name="Parks D.H."/>
            <person name="Chuvochina M."/>
            <person name="Waite D.W."/>
            <person name="Rinke C."/>
            <person name="Skarshewski A."/>
            <person name="Chaumeil P.A."/>
            <person name="Hugenholtz P."/>
        </authorList>
    </citation>
    <scope>NUCLEOTIDE SEQUENCE [LARGE SCALE GENOMIC DNA]</scope>
    <source>
        <strain evidence="4">UBA8781</strain>
    </source>
</reference>
<accession>A0A3D1JFF0</accession>
<evidence type="ECO:0000313" key="5">
    <source>
        <dbReference type="Proteomes" id="UP000264141"/>
    </source>
</evidence>
<evidence type="ECO:0000313" key="4">
    <source>
        <dbReference type="EMBL" id="HCE16488.1"/>
    </source>
</evidence>
<dbReference type="Gene3D" id="3.40.190.10">
    <property type="entry name" value="Periplasmic binding protein-like II"/>
    <property type="match status" value="1"/>
</dbReference>
<dbReference type="InterPro" id="IPR050490">
    <property type="entry name" value="Bact_solute-bd_prot1"/>
</dbReference>
<organism evidence="4 5">
    <name type="scientific">Anaerolinea thermolimosa</name>
    <dbReference type="NCBI Taxonomy" id="229919"/>
    <lineage>
        <taxon>Bacteria</taxon>
        <taxon>Bacillati</taxon>
        <taxon>Chloroflexota</taxon>
        <taxon>Anaerolineae</taxon>
        <taxon>Anaerolineales</taxon>
        <taxon>Anaerolineaceae</taxon>
        <taxon>Anaerolinea</taxon>
    </lineage>
</organism>
<keyword evidence="2" id="KW-0732">Signal</keyword>
<dbReference type="Pfam" id="PF01547">
    <property type="entry name" value="SBP_bac_1"/>
    <property type="match status" value="1"/>
</dbReference>
<feature type="domain" description="DUF3502" evidence="3">
    <location>
        <begin position="467"/>
        <end position="534"/>
    </location>
</feature>
<feature type="region of interest" description="Disordered" evidence="1">
    <location>
        <begin position="27"/>
        <end position="58"/>
    </location>
</feature>
<comment type="caution">
    <text evidence="4">The sequence shown here is derived from an EMBL/GenBank/DDBJ whole genome shotgun (WGS) entry which is preliminary data.</text>
</comment>
<name>A0A3D1JFF0_9CHLR</name>
<dbReference type="AlphaFoldDB" id="A0A3D1JFF0"/>
<gene>
    <name evidence="4" type="ORF">DEQ80_01380</name>
</gene>
<sequence>MAKRIFSLLVMVALLISVIGCSTAPQATPQEEAQPQNQQEPTAAPAEQSQQEEATKPPAAPTEVVMLDYYIVGANDTDQRPLVEKAINEYIGPLIGANVTFHIIPWADWSSKAVTAIEAGEKIDIFFTADWFHYSKLVSEGLLTPLNDPNGPNGNLLEKYGQDILHSLNPAFIVGSQIDGVNYAVPTNKELAVPWGFVYNATIADAIGFTDEEAAKIKTPADLEPWLAKAKEKYPDIYPYLTDGTIGFMPWVHGFASSISDYVVNMAIAPDASGNWDETILVPFETDWMKNYLATMRSWYQKGYIHPDAGLTTFDTNQLMNAGKFFIEPMPLKGYNIKAQELVIASGNPDLKLKEIYAQPKVVCTNDTGGSMLAIPAASEHPVEAMKLINLMHSDPKLINMMLYGVEGVHWNLDPDGRVNILNSGWISAHPGAWVWGDVTLQKVTNKEDPNKNQMLIDYSKDALQHPSLGFRFRTEPVAAEITAIQTVVDGMQRALLTGYVDPEVELPKFLKALKDAGLDKVKAEVEKQYAEWKTKKGQ</sequence>
<proteinExistence type="predicted"/>
<protein>
    <submittedName>
        <fullName evidence="4">DUF3502 domain-containing protein</fullName>
    </submittedName>
</protein>